<proteinExistence type="predicted"/>
<reference evidence="3 4" key="1">
    <citation type="submission" date="2017-07" db="EMBL/GenBank/DDBJ databases">
        <title>Leptospira spp. isolated from tropical soils.</title>
        <authorList>
            <person name="Thibeaux R."/>
            <person name="Iraola G."/>
            <person name="Ferres I."/>
            <person name="Bierque E."/>
            <person name="Girault D."/>
            <person name="Soupe-Gilbert M.-E."/>
            <person name="Picardeau M."/>
            <person name="Goarant C."/>
        </authorList>
    </citation>
    <scope>NUCLEOTIDE SEQUENCE [LARGE SCALE GENOMIC DNA]</scope>
    <source>
        <strain evidence="2 4">FH1-B-B1</strain>
        <strain evidence="1 3">FH1-B-C1</strain>
    </source>
</reference>
<gene>
    <name evidence="1" type="ORF">CH360_15680</name>
    <name evidence="2" type="ORF">CH373_17220</name>
</gene>
<accession>A0A2M9ZIH4</accession>
<evidence type="ECO:0008006" key="5">
    <source>
        <dbReference type="Google" id="ProtNLM"/>
    </source>
</evidence>
<dbReference type="EMBL" id="NPDY01000020">
    <property type="protein sequence ID" value="PJZ68535.1"/>
    <property type="molecule type" value="Genomic_DNA"/>
</dbReference>
<comment type="caution">
    <text evidence="2">The sequence shown here is derived from an EMBL/GenBank/DDBJ whole genome shotgun (WGS) entry which is preliminary data.</text>
</comment>
<dbReference type="AlphaFoldDB" id="A0A2M9ZIH4"/>
<organism evidence="2 4">
    <name type="scientific">Leptospira perolatii</name>
    <dbReference type="NCBI Taxonomy" id="2023191"/>
    <lineage>
        <taxon>Bacteria</taxon>
        <taxon>Pseudomonadati</taxon>
        <taxon>Spirochaetota</taxon>
        <taxon>Spirochaetia</taxon>
        <taxon>Leptospirales</taxon>
        <taxon>Leptospiraceae</taxon>
        <taxon>Leptospira</taxon>
    </lineage>
</organism>
<keyword evidence="3" id="KW-1185">Reference proteome</keyword>
<sequence length="164" mass="16882">MKSIFKISAVYVTIVFALSGCVEKDKAKDQDLLLGLLLLNQSRSGAASVPANGCADPSVPILNVNGGPTSTQVAAPNTLYFFKYTSTGAGDETISLDVLSGDQDLLVGFINLDLTGNSPTSFVELVSTNTGDDSLSGVSTSGGSFRCVIVAGFTAGSFTLQVTE</sequence>
<dbReference type="PROSITE" id="PS51257">
    <property type="entry name" value="PROKAR_LIPOPROTEIN"/>
    <property type="match status" value="1"/>
</dbReference>
<protein>
    <recommendedName>
        <fullName evidence="5">Lipoprotein</fullName>
    </recommendedName>
</protein>
<name>A0A2M9ZIH4_9LEPT</name>
<dbReference type="EMBL" id="NPDZ01000017">
    <property type="protein sequence ID" value="PJZ71865.1"/>
    <property type="molecule type" value="Genomic_DNA"/>
</dbReference>
<evidence type="ECO:0000313" key="3">
    <source>
        <dbReference type="Proteomes" id="UP000231962"/>
    </source>
</evidence>
<dbReference type="RefSeq" id="WP_100715001.1">
    <property type="nucleotide sequence ID" value="NZ_NPDY01000020.1"/>
</dbReference>
<evidence type="ECO:0000313" key="2">
    <source>
        <dbReference type="EMBL" id="PJZ71865.1"/>
    </source>
</evidence>
<evidence type="ECO:0000313" key="1">
    <source>
        <dbReference type="EMBL" id="PJZ68535.1"/>
    </source>
</evidence>
<dbReference type="Proteomes" id="UP000231990">
    <property type="component" value="Unassembled WGS sequence"/>
</dbReference>
<dbReference type="Proteomes" id="UP000231962">
    <property type="component" value="Unassembled WGS sequence"/>
</dbReference>
<evidence type="ECO:0000313" key="4">
    <source>
        <dbReference type="Proteomes" id="UP000231990"/>
    </source>
</evidence>